<comment type="caution">
    <text evidence="2">The sequence shown here is derived from an EMBL/GenBank/DDBJ whole genome shotgun (WGS) entry which is preliminary data.</text>
</comment>
<keyword evidence="2" id="KW-0238">DNA-binding</keyword>
<dbReference type="GO" id="GO:0006355">
    <property type="term" value="P:regulation of DNA-templated transcription"/>
    <property type="evidence" value="ECO:0007669"/>
    <property type="project" value="InterPro"/>
</dbReference>
<dbReference type="InterPro" id="IPR000843">
    <property type="entry name" value="HTH_LacI"/>
</dbReference>
<dbReference type="PROSITE" id="PS50932">
    <property type="entry name" value="HTH_LACI_2"/>
    <property type="match status" value="1"/>
</dbReference>
<dbReference type="Proteomes" id="UP000823618">
    <property type="component" value="Unassembled WGS sequence"/>
</dbReference>
<feature type="domain" description="HTH lacI-type" evidence="1">
    <location>
        <begin position="2"/>
        <end position="29"/>
    </location>
</feature>
<evidence type="ECO:0000259" key="1">
    <source>
        <dbReference type="PROSITE" id="PS50932"/>
    </source>
</evidence>
<sequence length="29" mass="3036">MPTIKDIAIRAGVSHGTVSNVLNKRGNVS</sequence>
<dbReference type="Gene3D" id="1.10.260.40">
    <property type="entry name" value="lambda repressor-like DNA-binding domains"/>
    <property type="match status" value="1"/>
</dbReference>
<dbReference type="CDD" id="cd01392">
    <property type="entry name" value="HTH_LacI"/>
    <property type="match status" value="1"/>
</dbReference>
<accession>A0A9D9N7F6</accession>
<dbReference type="PROSITE" id="PS00356">
    <property type="entry name" value="HTH_LACI_1"/>
    <property type="match status" value="1"/>
</dbReference>
<protein>
    <submittedName>
        <fullName evidence="2">LacI family DNA-binding transcriptional regulator</fullName>
    </submittedName>
</protein>
<proteinExistence type="predicted"/>
<organism evidence="2 3">
    <name type="scientific">Candidatus Scybalomonas excrementavium</name>
    <dbReference type="NCBI Taxonomy" id="2840943"/>
    <lineage>
        <taxon>Bacteria</taxon>
        <taxon>Bacillati</taxon>
        <taxon>Bacillota</taxon>
        <taxon>Clostridia</taxon>
        <taxon>Lachnospirales</taxon>
        <taxon>Lachnospiraceae</taxon>
        <taxon>Lachnospiraceae incertae sedis</taxon>
        <taxon>Candidatus Scybalomonas</taxon>
    </lineage>
</organism>
<reference evidence="2" key="2">
    <citation type="journal article" date="2021" name="PeerJ">
        <title>Extensive microbial diversity within the chicken gut microbiome revealed by metagenomics and culture.</title>
        <authorList>
            <person name="Gilroy R."/>
            <person name="Ravi A."/>
            <person name="Getino M."/>
            <person name="Pursley I."/>
            <person name="Horton D.L."/>
            <person name="Alikhan N.F."/>
            <person name="Baker D."/>
            <person name="Gharbi K."/>
            <person name="Hall N."/>
            <person name="Watson M."/>
            <person name="Adriaenssens E.M."/>
            <person name="Foster-Nyarko E."/>
            <person name="Jarju S."/>
            <person name="Secka A."/>
            <person name="Antonio M."/>
            <person name="Oren A."/>
            <person name="Chaudhuri R.R."/>
            <person name="La Ragione R."/>
            <person name="Hildebrand F."/>
            <person name="Pallen M.J."/>
        </authorList>
    </citation>
    <scope>NUCLEOTIDE SEQUENCE</scope>
    <source>
        <strain evidence="2">E3-2379</strain>
    </source>
</reference>
<evidence type="ECO:0000313" key="3">
    <source>
        <dbReference type="Proteomes" id="UP000823618"/>
    </source>
</evidence>
<evidence type="ECO:0000313" key="2">
    <source>
        <dbReference type="EMBL" id="MBO8462965.1"/>
    </source>
</evidence>
<feature type="non-terminal residue" evidence="2">
    <location>
        <position position="29"/>
    </location>
</feature>
<name>A0A9D9N7F6_9FIRM</name>
<dbReference type="SUPFAM" id="SSF47413">
    <property type="entry name" value="lambda repressor-like DNA-binding domains"/>
    <property type="match status" value="1"/>
</dbReference>
<dbReference type="GO" id="GO:0003677">
    <property type="term" value="F:DNA binding"/>
    <property type="evidence" value="ECO:0007669"/>
    <property type="project" value="UniProtKB-KW"/>
</dbReference>
<dbReference type="EMBL" id="JADIML010000094">
    <property type="protein sequence ID" value="MBO8462965.1"/>
    <property type="molecule type" value="Genomic_DNA"/>
</dbReference>
<reference evidence="2" key="1">
    <citation type="submission" date="2020-10" db="EMBL/GenBank/DDBJ databases">
        <authorList>
            <person name="Gilroy R."/>
        </authorList>
    </citation>
    <scope>NUCLEOTIDE SEQUENCE</scope>
    <source>
        <strain evidence="2">E3-2379</strain>
    </source>
</reference>
<dbReference type="InterPro" id="IPR010982">
    <property type="entry name" value="Lambda_DNA-bd_dom_sf"/>
</dbReference>
<dbReference type="Pfam" id="PF00356">
    <property type="entry name" value="LacI"/>
    <property type="match status" value="1"/>
</dbReference>
<dbReference type="PRINTS" id="PR00036">
    <property type="entry name" value="HTHLACI"/>
</dbReference>
<gene>
    <name evidence="2" type="ORF">IAC13_03420</name>
</gene>
<dbReference type="AlphaFoldDB" id="A0A9D9N7F6"/>